<keyword evidence="5" id="KW-0716">Sensory transduction</keyword>
<dbReference type="InterPro" id="IPR005467">
    <property type="entry name" value="His_kinase_dom"/>
</dbReference>
<feature type="domain" description="Phytochrome chromophore attachment site" evidence="13">
    <location>
        <begin position="135"/>
        <end position="289"/>
    </location>
</feature>
<dbReference type="SUPFAM" id="SSF55874">
    <property type="entry name" value="ATPase domain of HSP90 chaperone/DNA topoisomerase II/histidine kinase"/>
    <property type="match status" value="1"/>
</dbReference>
<dbReference type="InterPro" id="IPR003594">
    <property type="entry name" value="HATPase_dom"/>
</dbReference>
<dbReference type="SUPFAM" id="SSF47384">
    <property type="entry name" value="Homodimeric domain of signal transducing histidine kinase"/>
    <property type="match status" value="1"/>
</dbReference>
<dbReference type="InterPro" id="IPR050351">
    <property type="entry name" value="BphY/WalK/GraS-like"/>
</dbReference>
<dbReference type="Gene3D" id="3.30.450.40">
    <property type="match status" value="1"/>
</dbReference>
<dbReference type="InterPro" id="IPR035965">
    <property type="entry name" value="PAS-like_dom_sf"/>
</dbReference>
<sequence>MGKAWLHCEDEPIHLCGRIQEFGYLVVFDSGLHCVAISDNFAHWLSTPVQDLLGYHLNDFWALSQLDPANLSVFFSKAEEDPLYRQVSEIKIQDKDFHWSIYQNEHKIYFEFEQINALKSNNTKLYSYARHLDAAGDELWSALCASISTVIDFDRVMLYKFMDDGSGQVIAEKAAPDMTSLLGYRYPESDIPKQARELYTHFIARHTVDVDAPTYALLGKEPDTLDLGRSSIRALSPTHLQYLRHAKVRASASFSILMDGQLWGLVTCQHRDPKMVDLAQRHLCVFLAQYAVNRHLARQREIDLLYNKRIKSLELELKEKLLVNRNILEVLANSAPALCDMVSAEGLAIQHPDGVYLYGESPTLNHFRKIQSTINQRSQKELIAYQHFTLADPENQDTFPGVAKVVILREPKFSLYWFRKEIEIEETWAGNPEKTYVDDPNGQAQYPSPRTSFEAWKRKVKGHAAPWKKRELLFMRRMRYIVQDAVMKRVSEIQELNERLVEVNNTLDTYSYTLSHDLKNPLSSIKLAAQIIQQRNNLPEEFLKKVSTNILDAVDLMTNMMQRVFEFSKAKTYEFEYDTIHPEPFIHKIILESKERYSCSNLDFQIGQLHPISGEKTLLYQLFLNVLANAVKYSSKTESPQVSINSYSSNDAVVYYITDNGIGIPADEVENIFEIFKRMSNASGFEGSGIGLSIVKRIADRLQAEIKIESELGEGTRFIIKFKNQLPKERHALSHKMSL</sequence>
<dbReference type="InterPro" id="IPR029016">
    <property type="entry name" value="GAF-like_dom_sf"/>
</dbReference>
<feature type="domain" description="Histidine kinase" evidence="14">
    <location>
        <begin position="513"/>
        <end position="726"/>
    </location>
</feature>
<evidence type="ECO:0000256" key="4">
    <source>
        <dbReference type="ARBA" id="ARBA00022543"/>
    </source>
</evidence>
<evidence type="ECO:0000256" key="9">
    <source>
        <dbReference type="ARBA" id="ARBA00022840"/>
    </source>
</evidence>
<dbReference type="GO" id="GO:0000156">
    <property type="term" value="F:phosphorelay response regulator activity"/>
    <property type="evidence" value="ECO:0007669"/>
    <property type="project" value="TreeGrafter"/>
</dbReference>
<dbReference type="SMART" id="SM00388">
    <property type="entry name" value="HisKA"/>
    <property type="match status" value="1"/>
</dbReference>
<evidence type="ECO:0000259" key="13">
    <source>
        <dbReference type="PROSITE" id="PS50046"/>
    </source>
</evidence>
<dbReference type="GO" id="GO:0009584">
    <property type="term" value="P:detection of visible light"/>
    <property type="evidence" value="ECO:0007669"/>
    <property type="project" value="InterPro"/>
</dbReference>
<dbReference type="CDD" id="cd00082">
    <property type="entry name" value="HisKA"/>
    <property type="match status" value="1"/>
</dbReference>
<accession>A0A1T5AYN9</accession>
<keyword evidence="9" id="KW-0067">ATP-binding</keyword>
<dbReference type="Gene3D" id="3.30.450.20">
    <property type="entry name" value="PAS domain"/>
    <property type="match status" value="1"/>
</dbReference>
<dbReference type="InterPro" id="IPR013515">
    <property type="entry name" value="Phytochrome_cen-reg"/>
</dbReference>
<dbReference type="InterPro" id="IPR003018">
    <property type="entry name" value="GAF"/>
</dbReference>
<dbReference type="Pfam" id="PF08446">
    <property type="entry name" value="PAS_2"/>
    <property type="match status" value="1"/>
</dbReference>
<keyword evidence="8 15" id="KW-0418">Kinase</keyword>
<dbReference type="PROSITE" id="PS50109">
    <property type="entry name" value="HIS_KIN"/>
    <property type="match status" value="1"/>
</dbReference>
<dbReference type="GO" id="GO:0030295">
    <property type="term" value="F:protein kinase activator activity"/>
    <property type="evidence" value="ECO:0007669"/>
    <property type="project" value="TreeGrafter"/>
</dbReference>
<dbReference type="RefSeq" id="WP_079640653.1">
    <property type="nucleotide sequence ID" value="NZ_FUZF01000001.1"/>
</dbReference>
<keyword evidence="10" id="KW-0157">Chromophore</keyword>
<dbReference type="AlphaFoldDB" id="A0A1T5AYN9"/>
<dbReference type="Pfam" id="PF00512">
    <property type="entry name" value="HisKA"/>
    <property type="match status" value="1"/>
</dbReference>
<evidence type="ECO:0000256" key="11">
    <source>
        <dbReference type="ARBA" id="ARBA00023012"/>
    </source>
</evidence>
<evidence type="ECO:0000313" key="15">
    <source>
        <dbReference type="EMBL" id="SKB40076.1"/>
    </source>
</evidence>
<evidence type="ECO:0000256" key="3">
    <source>
        <dbReference type="ARBA" id="ARBA00012438"/>
    </source>
</evidence>
<proteinExistence type="inferred from homology"/>
<dbReference type="Pfam" id="PF01590">
    <property type="entry name" value="GAF"/>
    <property type="match status" value="1"/>
</dbReference>
<dbReference type="PANTHER" id="PTHR42878">
    <property type="entry name" value="TWO-COMPONENT HISTIDINE KINASE"/>
    <property type="match status" value="1"/>
</dbReference>
<evidence type="ECO:0000256" key="7">
    <source>
        <dbReference type="ARBA" id="ARBA00022741"/>
    </source>
</evidence>
<dbReference type="InterPro" id="IPR013654">
    <property type="entry name" value="PAS_2"/>
</dbReference>
<evidence type="ECO:0000256" key="12">
    <source>
        <dbReference type="ARBA" id="ARBA00023170"/>
    </source>
</evidence>
<dbReference type="GO" id="GO:0000155">
    <property type="term" value="F:phosphorelay sensor kinase activity"/>
    <property type="evidence" value="ECO:0007669"/>
    <property type="project" value="InterPro"/>
</dbReference>
<name>A0A1T5AYN9_9SPHI</name>
<dbReference type="SUPFAM" id="SSF55781">
    <property type="entry name" value="GAF domain-like"/>
    <property type="match status" value="2"/>
</dbReference>
<evidence type="ECO:0000313" key="16">
    <source>
        <dbReference type="Proteomes" id="UP000190150"/>
    </source>
</evidence>
<dbReference type="GO" id="GO:0009881">
    <property type="term" value="F:photoreceptor activity"/>
    <property type="evidence" value="ECO:0007669"/>
    <property type="project" value="UniProtKB-KW"/>
</dbReference>
<keyword evidence="16" id="KW-1185">Reference proteome</keyword>
<dbReference type="STRING" id="1513896.SAMN05660841_00300"/>
<comment type="similarity">
    <text evidence="2">In the N-terminal section; belongs to the phytochrome family.</text>
</comment>
<dbReference type="GO" id="GO:0007234">
    <property type="term" value="P:osmosensory signaling via phosphorelay pathway"/>
    <property type="evidence" value="ECO:0007669"/>
    <property type="project" value="TreeGrafter"/>
</dbReference>
<dbReference type="GO" id="GO:0006355">
    <property type="term" value="P:regulation of DNA-templated transcription"/>
    <property type="evidence" value="ECO:0007669"/>
    <property type="project" value="InterPro"/>
</dbReference>
<dbReference type="Gene3D" id="3.30.565.10">
    <property type="entry name" value="Histidine kinase-like ATPase, C-terminal domain"/>
    <property type="match status" value="1"/>
</dbReference>
<organism evidence="15 16">
    <name type="scientific">Sphingobacterium nematocida</name>
    <dbReference type="NCBI Taxonomy" id="1513896"/>
    <lineage>
        <taxon>Bacteria</taxon>
        <taxon>Pseudomonadati</taxon>
        <taxon>Bacteroidota</taxon>
        <taxon>Sphingobacteriia</taxon>
        <taxon>Sphingobacteriales</taxon>
        <taxon>Sphingobacteriaceae</taxon>
        <taxon>Sphingobacterium</taxon>
    </lineage>
</organism>
<keyword evidence="11" id="KW-0902">Two-component regulatory system</keyword>
<keyword evidence="6" id="KW-0808">Transferase</keyword>
<dbReference type="Gene3D" id="3.30.450.270">
    <property type="match status" value="1"/>
</dbReference>
<evidence type="ECO:0000259" key="14">
    <source>
        <dbReference type="PROSITE" id="PS50109"/>
    </source>
</evidence>
<dbReference type="Pfam" id="PF02518">
    <property type="entry name" value="HATPase_c"/>
    <property type="match status" value="1"/>
</dbReference>
<keyword evidence="7" id="KW-0547">Nucleotide-binding</keyword>
<dbReference type="InterPro" id="IPR036097">
    <property type="entry name" value="HisK_dim/P_sf"/>
</dbReference>
<dbReference type="PANTHER" id="PTHR42878:SF7">
    <property type="entry name" value="SENSOR HISTIDINE KINASE GLRK"/>
    <property type="match status" value="1"/>
</dbReference>
<dbReference type="SMART" id="SM00387">
    <property type="entry name" value="HATPase_c"/>
    <property type="match status" value="1"/>
</dbReference>
<dbReference type="PROSITE" id="PS50046">
    <property type="entry name" value="PHYTOCHROME_2"/>
    <property type="match status" value="1"/>
</dbReference>
<protein>
    <recommendedName>
        <fullName evidence="3">histidine kinase</fullName>
        <ecNumber evidence="3">2.7.13.3</ecNumber>
    </recommendedName>
</protein>
<dbReference type="Pfam" id="PF00360">
    <property type="entry name" value="PHY"/>
    <property type="match status" value="1"/>
</dbReference>
<evidence type="ECO:0000256" key="2">
    <source>
        <dbReference type="ARBA" id="ARBA00006402"/>
    </source>
</evidence>
<dbReference type="EMBL" id="FUZF01000001">
    <property type="protein sequence ID" value="SKB40076.1"/>
    <property type="molecule type" value="Genomic_DNA"/>
</dbReference>
<dbReference type="Gene3D" id="1.10.287.130">
    <property type="match status" value="1"/>
</dbReference>
<dbReference type="GO" id="GO:0005524">
    <property type="term" value="F:ATP binding"/>
    <property type="evidence" value="ECO:0007669"/>
    <property type="project" value="UniProtKB-KW"/>
</dbReference>
<dbReference type="SUPFAM" id="SSF55785">
    <property type="entry name" value="PYP-like sensor domain (PAS domain)"/>
    <property type="match status" value="1"/>
</dbReference>
<dbReference type="CDD" id="cd00075">
    <property type="entry name" value="HATPase"/>
    <property type="match status" value="1"/>
</dbReference>
<dbReference type="OrthoDB" id="9766459at2"/>
<evidence type="ECO:0000256" key="10">
    <source>
        <dbReference type="ARBA" id="ARBA00022991"/>
    </source>
</evidence>
<dbReference type="InterPro" id="IPR001294">
    <property type="entry name" value="Phytochrome"/>
</dbReference>
<keyword evidence="12" id="KW-0675">Receptor</keyword>
<evidence type="ECO:0000256" key="1">
    <source>
        <dbReference type="ARBA" id="ARBA00000085"/>
    </source>
</evidence>
<reference evidence="16" key="1">
    <citation type="submission" date="2017-02" db="EMBL/GenBank/DDBJ databases">
        <authorList>
            <person name="Varghese N."/>
            <person name="Submissions S."/>
        </authorList>
    </citation>
    <scope>NUCLEOTIDE SEQUENCE [LARGE SCALE GENOMIC DNA]</scope>
    <source>
        <strain evidence="16">DSM 24091</strain>
    </source>
</reference>
<dbReference type="EC" id="2.7.13.3" evidence="3"/>
<evidence type="ECO:0000256" key="8">
    <source>
        <dbReference type="ARBA" id="ARBA00022777"/>
    </source>
</evidence>
<dbReference type="InterPro" id="IPR036890">
    <property type="entry name" value="HATPase_C_sf"/>
</dbReference>
<dbReference type="Proteomes" id="UP000190150">
    <property type="component" value="Unassembled WGS sequence"/>
</dbReference>
<dbReference type="PRINTS" id="PR01033">
    <property type="entry name" value="PHYTOCHROME"/>
</dbReference>
<dbReference type="InterPro" id="IPR016132">
    <property type="entry name" value="Phyto_chromo_attachment"/>
</dbReference>
<gene>
    <name evidence="15" type="ORF">SAMN05660841_00300</name>
</gene>
<keyword evidence="4" id="KW-0600">Photoreceptor protein</keyword>
<evidence type="ECO:0000256" key="6">
    <source>
        <dbReference type="ARBA" id="ARBA00022679"/>
    </source>
</evidence>
<dbReference type="InterPro" id="IPR003661">
    <property type="entry name" value="HisK_dim/P_dom"/>
</dbReference>
<evidence type="ECO:0000256" key="5">
    <source>
        <dbReference type="ARBA" id="ARBA00022606"/>
    </source>
</evidence>
<comment type="catalytic activity">
    <reaction evidence="1">
        <text>ATP + protein L-histidine = ADP + protein N-phospho-L-histidine.</text>
        <dbReference type="EC" id="2.7.13.3"/>
    </reaction>
</comment>
<dbReference type="InterPro" id="IPR043150">
    <property type="entry name" value="Phytochrome_PHY_sf"/>
</dbReference>